<dbReference type="Proteomes" id="UP000887578">
    <property type="component" value="Unplaced"/>
</dbReference>
<dbReference type="AlphaFoldDB" id="A0A914PRY3"/>
<dbReference type="WBParaSite" id="PDA_v2.g18904.t1">
    <property type="protein sequence ID" value="PDA_v2.g18904.t1"/>
    <property type="gene ID" value="PDA_v2.g18904"/>
</dbReference>
<organism evidence="1 2">
    <name type="scientific">Panagrolaimus davidi</name>
    <dbReference type="NCBI Taxonomy" id="227884"/>
    <lineage>
        <taxon>Eukaryota</taxon>
        <taxon>Metazoa</taxon>
        <taxon>Ecdysozoa</taxon>
        <taxon>Nematoda</taxon>
        <taxon>Chromadorea</taxon>
        <taxon>Rhabditida</taxon>
        <taxon>Tylenchina</taxon>
        <taxon>Panagrolaimomorpha</taxon>
        <taxon>Panagrolaimoidea</taxon>
        <taxon>Panagrolaimidae</taxon>
        <taxon>Panagrolaimus</taxon>
    </lineage>
</organism>
<reference evidence="2" key="1">
    <citation type="submission" date="2022-11" db="UniProtKB">
        <authorList>
            <consortium name="WormBaseParasite"/>
        </authorList>
    </citation>
    <scope>IDENTIFICATION</scope>
</reference>
<sequence>MFTLQEVRAGAIWSRSPEMSKDKQDFAIQTIFETLQWYIIGEDNKEICKRVNNYMNKKFGGNWWSLARRTLFPTNKDYIFHRRQGILIELMNFNFLLLQGPRLPGFMIQQLMNDERPGATVVAREMTLKAVLNLSKMISIFTMICN</sequence>
<accession>A0A914PRY3</accession>
<name>A0A914PRY3_9BILA</name>
<evidence type="ECO:0000313" key="1">
    <source>
        <dbReference type="Proteomes" id="UP000887578"/>
    </source>
</evidence>
<keyword evidence="1" id="KW-1185">Reference proteome</keyword>
<proteinExistence type="predicted"/>
<evidence type="ECO:0000313" key="2">
    <source>
        <dbReference type="WBParaSite" id="PDA_v2.g18904.t1"/>
    </source>
</evidence>
<protein>
    <submittedName>
        <fullName evidence="2">Uncharacterized protein</fullName>
    </submittedName>
</protein>